<dbReference type="Proteomes" id="UP000095280">
    <property type="component" value="Unplaced"/>
</dbReference>
<proteinExistence type="predicted"/>
<dbReference type="Gene3D" id="2.60.40.150">
    <property type="entry name" value="C2 domain"/>
    <property type="match status" value="1"/>
</dbReference>
<evidence type="ECO:0000313" key="1">
    <source>
        <dbReference type="Proteomes" id="UP000095280"/>
    </source>
</evidence>
<accession>A0A1I8FSR8</accession>
<organism evidence="1 2">
    <name type="scientific">Macrostomum lignano</name>
    <dbReference type="NCBI Taxonomy" id="282301"/>
    <lineage>
        <taxon>Eukaryota</taxon>
        <taxon>Metazoa</taxon>
        <taxon>Spiralia</taxon>
        <taxon>Lophotrochozoa</taxon>
        <taxon>Platyhelminthes</taxon>
        <taxon>Rhabditophora</taxon>
        <taxon>Macrostomorpha</taxon>
        <taxon>Macrostomida</taxon>
        <taxon>Macrostomidae</taxon>
        <taxon>Macrostomum</taxon>
    </lineage>
</organism>
<reference evidence="2" key="1">
    <citation type="submission" date="2016-11" db="UniProtKB">
        <authorList>
            <consortium name="WormBaseParasite"/>
        </authorList>
    </citation>
    <scope>IDENTIFICATION</scope>
</reference>
<dbReference type="InterPro" id="IPR035892">
    <property type="entry name" value="C2_domain_sf"/>
</dbReference>
<dbReference type="WBParaSite" id="maker-unitig_45056-snap-gene-0.1-mRNA-1">
    <property type="protein sequence ID" value="maker-unitig_45056-snap-gene-0.1-mRNA-1"/>
    <property type="gene ID" value="maker-unitig_45056-snap-gene-0.1"/>
</dbReference>
<evidence type="ECO:0000313" key="2">
    <source>
        <dbReference type="WBParaSite" id="maker-unitig_45056-snap-gene-0.1-mRNA-1"/>
    </source>
</evidence>
<dbReference type="AlphaFoldDB" id="A0A1I8FSR8"/>
<keyword evidence="1" id="KW-1185">Reference proteome</keyword>
<name>A0A1I8FSR8_9PLAT</name>
<sequence>DVRVRKARTATANSSSAACRILIFRKKLRSVVASLQPQPRFYLQLGRARGCHRRVQLREPNIARFWTAARVGLTRPSCPDSRFRTAPLSKADTAPKRRARAWLETRVGELLTDLLTVDGHRPRPNLLYSLLHPNVDDSLSSPSIPTANRSWRRAGAPDQLARLTAMEQPSLKAGFLYEAKSETLYISVEYLTNLSSTAQLSGGSLYLKLYLLPGPDRRSKQKIRFCQDELSGRRNHFLVTENVVTYSLNRRELSHKQLSIAVWINPAIHSARELHRLCVPLSKYLDECVHYELLKFPAGSA</sequence>
<protein>
    <submittedName>
        <fullName evidence="2">C2 PI3K-type domain-containing protein</fullName>
    </submittedName>
</protein>